<evidence type="ECO:0000256" key="2">
    <source>
        <dbReference type="ARBA" id="ARBA00023033"/>
    </source>
</evidence>
<evidence type="ECO:0000313" key="6">
    <source>
        <dbReference type="Proteomes" id="UP000294257"/>
    </source>
</evidence>
<dbReference type="InterPro" id="IPR002938">
    <property type="entry name" value="FAD-bd"/>
</dbReference>
<dbReference type="Gene3D" id="3.50.50.60">
    <property type="entry name" value="FAD/NAD(P)-binding domain"/>
    <property type="match status" value="1"/>
</dbReference>
<dbReference type="AlphaFoldDB" id="A0A4Q7L5G7"/>
<evidence type="ECO:0000256" key="3">
    <source>
        <dbReference type="SAM" id="MobiDB-lite"/>
    </source>
</evidence>
<dbReference type="SUPFAM" id="SSF51905">
    <property type="entry name" value="FAD/NAD(P)-binding domain"/>
    <property type="match status" value="1"/>
</dbReference>
<feature type="domain" description="FAD-binding" evidence="4">
    <location>
        <begin position="1"/>
        <end position="336"/>
    </location>
</feature>
<gene>
    <name evidence="5" type="ORF">EV193_101362</name>
</gene>
<keyword evidence="1" id="KW-0560">Oxidoreductase</keyword>
<comment type="caution">
    <text evidence="5">The sequence shown here is derived from an EMBL/GenBank/DDBJ whole genome shotgun (WGS) entry which is preliminary data.</text>
</comment>
<reference evidence="5 6" key="1">
    <citation type="submission" date="2019-02" db="EMBL/GenBank/DDBJ databases">
        <title>Genomic Encyclopedia of Type Strains, Phase IV (KMG-IV): sequencing the most valuable type-strain genomes for metagenomic binning, comparative biology and taxonomic classification.</title>
        <authorList>
            <person name="Goeker M."/>
        </authorList>
    </citation>
    <scope>NUCLEOTIDE SEQUENCE [LARGE SCALE GENOMIC DNA]</scope>
    <source>
        <strain evidence="5 6">DSM 101727</strain>
    </source>
</reference>
<proteinExistence type="predicted"/>
<dbReference type="Pfam" id="PF01494">
    <property type="entry name" value="FAD_binding_3"/>
    <property type="match status" value="1"/>
</dbReference>
<sequence length="380" mass="40093">MIIGGGIAGTSAALALHKAGIAATVYEAHPDSGEDIGAFLILGDNGMRALEQLDAAETVAAVGFPLDSLRLVGPDGTTLAEMPLGSERHRYRCLRRAELGAVLREEVRRRGVPIVQGKRLAGATEEPDGVVAHFAGGDTARGDLLIGADGLNSVVRPLIDPEVPARRYAGQQVFYGYTLDADPPHAPGRIDMIRGGAAFGYAVSPAGETFWFARVTDDELTDEHLFAGGPDQWRDRLISLLHQDDTPAADIVAATGARLMATNAHDLPSVPRWSSARMLIIGDAAHAASPASGQGASMAIEDAVVLGKALRDLDRASALAGYERLRRPRVETNIANSARLSATPTNQRPGPAPGSVDERDVAAETERDIADQIDWDTPVG</sequence>
<keyword evidence="2" id="KW-0503">Monooxygenase</keyword>
<dbReference type="PANTHER" id="PTHR13789:SF309">
    <property type="entry name" value="PUTATIVE (AFU_ORTHOLOGUE AFUA_6G14510)-RELATED"/>
    <property type="match status" value="1"/>
</dbReference>
<protein>
    <submittedName>
        <fullName evidence="5">2-polyprenyl-6-methoxyphenol hydroxylase-like FAD-dependent oxidoreductase</fullName>
    </submittedName>
</protein>
<dbReference type="GO" id="GO:0004497">
    <property type="term" value="F:monooxygenase activity"/>
    <property type="evidence" value="ECO:0007669"/>
    <property type="project" value="UniProtKB-KW"/>
</dbReference>
<dbReference type="PRINTS" id="PR00420">
    <property type="entry name" value="RNGMNOXGNASE"/>
</dbReference>
<dbReference type="InterPro" id="IPR050493">
    <property type="entry name" value="FAD-dep_Monooxygenase_BioMet"/>
</dbReference>
<dbReference type="InterPro" id="IPR036188">
    <property type="entry name" value="FAD/NAD-bd_sf"/>
</dbReference>
<dbReference type="PANTHER" id="PTHR13789">
    <property type="entry name" value="MONOOXYGENASE"/>
    <property type="match status" value="1"/>
</dbReference>
<accession>A0A4Q7L5G7</accession>
<evidence type="ECO:0000256" key="1">
    <source>
        <dbReference type="ARBA" id="ARBA00023002"/>
    </source>
</evidence>
<dbReference type="Proteomes" id="UP000294257">
    <property type="component" value="Unassembled WGS sequence"/>
</dbReference>
<organism evidence="5 6">
    <name type="scientific">Herbihabitans rhizosphaerae</name>
    <dbReference type="NCBI Taxonomy" id="1872711"/>
    <lineage>
        <taxon>Bacteria</taxon>
        <taxon>Bacillati</taxon>
        <taxon>Actinomycetota</taxon>
        <taxon>Actinomycetes</taxon>
        <taxon>Pseudonocardiales</taxon>
        <taxon>Pseudonocardiaceae</taxon>
        <taxon>Herbihabitans</taxon>
    </lineage>
</organism>
<feature type="compositionally biased region" description="Polar residues" evidence="3">
    <location>
        <begin position="333"/>
        <end position="348"/>
    </location>
</feature>
<feature type="region of interest" description="Disordered" evidence="3">
    <location>
        <begin position="333"/>
        <end position="380"/>
    </location>
</feature>
<name>A0A4Q7L5G7_9PSEU</name>
<feature type="compositionally biased region" description="Basic and acidic residues" evidence="3">
    <location>
        <begin position="356"/>
        <end position="370"/>
    </location>
</feature>
<evidence type="ECO:0000313" key="5">
    <source>
        <dbReference type="EMBL" id="RZS44486.1"/>
    </source>
</evidence>
<evidence type="ECO:0000259" key="4">
    <source>
        <dbReference type="Pfam" id="PF01494"/>
    </source>
</evidence>
<dbReference type="GO" id="GO:0071949">
    <property type="term" value="F:FAD binding"/>
    <property type="evidence" value="ECO:0007669"/>
    <property type="project" value="InterPro"/>
</dbReference>
<dbReference type="EMBL" id="SGWQ01000001">
    <property type="protein sequence ID" value="RZS44486.1"/>
    <property type="molecule type" value="Genomic_DNA"/>
</dbReference>
<keyword evidence="6" id="KW-1185">Reference proteome</keyword>